<dbReference type="InterPro" id="IPR013324">
    <property type="entry name" value="RNA_pol_sigma_r3/r4-like"/>
</dbReference>
<feature type="domain" description="RNA polymerase sigma-70 region 2" evidence="6">
    <location>
        <begin position="21"/>
        <end position="86"/>
    </location>
</feature>
<keyword evidence="9" id="KW-1185">Reference proteome</keyword>
<keyword evidence="3" id="KW-0731">Sigma factor</keyword>
<keyword evidence="2" id="KW-0805">Transcription regulation</keyword>
<dbReference type="GO" id="GO:0016987">
    <property type="term" value="F:sigma factor activity"/>
    <property type="evidence" value="ECO:0007669"/>
    <property type="project" value="UniProtKB-KW"/>
</dbReference>
<organism evidence="8 9">
    <name type="scientific">Mesohalobacter halotolerans</name>
    <dbReference type="NCBI Taxonomy" id="1883405"/>
    <lineage>
        <taxon>Bacteria</taxon>
        <taxon>Pseudomonadati</taxon>
        <taxon>Bacteroidota</taxon>
        <taxon>Flavobacteriia</taxon>
        <taxon>Flavobacteriales</taxon>
        <taxon>Flavobacteriaceae</taxon>
        <taxon>Mesohalobacter</taxon>
    </lineage>
</organism>
<dbReference type="InterPro" id="IPR013325">
    <property type="entry name" value="RNA_pol_sigma_r2"/>
</dbReference>
<dbReference type="NCBIfam" id="TIGR02937">
    <property type="entry name" value="sigma70-ECF"/>
    <property type="match status" value="1"/>
</dbReference>
<dbReference type="InterPro" id="IPR013249">
    <property type="entry name" value="RNA_pol_sigma70_r4_t2"/>
</dbReference>
<dbReference type="SUPFAM" id="SSF88946">
    <property type="entry name" value="Sigma2 domain of RNA polymerase sigma factors"/>
    <property type="match status" value="1"/>
</dbReference>
<evidence type="ECO:0000256" key="4">
    <source>
        <dbReference type="ARBA" id="ARBA00023125"/>
    </source>
</evidence>
<dbReference type="Proteomes" id="UP000306552">
    <property type="component" value="Unassembled WGS sequence"/>
</dbReference>
<dbReference type="InterPro" id="IPR014284">
    <property type="entry name" value="RNA_pol_sigma-70_dom"/>
</dbReference>
<dbReference type="Pfam" id="PF08281">
    <property type="entry name" value="Sigma70_r4_2"/>
    <property type="match status" value="1"/>
</dbReference>
<evidence type="ECO:0000313" key="9">
    <source>
        <dbReference type="Proteomes" id="UP000306552"/>
    </source>
</evidence>
<name>A0A4U5TTJ1_9FLAO</name>
<sequence length="181" mass="21427">MFKTDLIEDCKKGKRKAQLKLYNKYCDAMLRIAMRYLKQQDLAEDAVQEAFIKAFKHIDSFSGDVTFGAWLKRIVINQSIDYCRQLKYYDPIDENKLEMIDEERNSWEVEDQLTTADVENCIENLPENYATVLKLYLMEGYDHEEIGEILNIKANNSRILLHRGKNELKKHLKTLKHERFA</sequence>
<gene>
    <name evidence="8" type="ORF">FCN74_02945</name>
</gene>
<keyword evidence="5" id="KW-0804">Transcription</keyword>
<dbReference type="InterPro" id="IPR039425">
    <property type="entry name" value="RNA_pol_sigma-70-like"/>
</dbReference>
<reference evidence="8 9" key="1">
    <citation type="submission" date="2019-04" db="EMBL/GenBank/DDBJ databases">
        <title>Psychroflexus halotolerans sp. nov., isolated from a marine solar saltern.</title>
        <authorList>
            <person name="Feng X."/>
        </authorList>
    </citation>
    <scope>NUCLEOTIDE SEQUENCE [LARGE SCALE GENOMIC DNA]</scope>
    <source>
        <strain evidence="8 9">WDS2C27</strain>
    </source>
</reference>
<evidence type="ECO:0000256" key="1">
    <source>
        <dbReference type="ARBA" id="ARBA00010641"/>
    </source>
</evidence>
<evidence type="ECO:0000259" key="6">
    <source>
        <dbReference type="Pfam" id="PF04542"/>
    </source>
</evidence>
<dbReference type="Gene3D" id="1.10.1740.10">
    <property type="match status" value="1"/>
</dbReference>
<keyword evidence="4" id="KW-0238">DNA-binding</keyword>
<evidence type="ECO:0000256" key="2">
    <source>
        <dbReference type="ARBA" id="ARBA00023015"/>
    </source>
</evidence>
<dbReference type="GO" id="GO:0003677">
    <property type="term" value="F:DNA binding"/>
    <property type="evidence" value="ECO:0007669"/>
    <property type="project" value="UniProtKB-KW"/>
</dbReference>
<dbReference type="GO" id="GO:0006352">
    <property type="term" value="P:DNA-templated transcription initiation"/>
    <property type="evidence" value="ECO:0007669"/>
    <property type="project" value="InterPro"/>
</dbReference>
<dbReference type="PANTHER" id="PTHR43133:SF8">
    <property type="entry name" value="RNA POLYMERASE SIGMA FACTOR HI_1459-RELATED"/>
    <property type="match status" value="1"/>
</dbReference>
<dbReference type="OrthoDB" id="1160671at2"/>
<evidence type="ECO:0000256" key="3">
    <source>
        <dbReference type="ARBA" id="ARBA00023082"/>
    </source>
</evidence>
<dbReference type="CDD" id="cd06171">
    <property type="entry name" value="Sigma70_r4"/>
    <property type="match status" value="1"/>
</dbReference>
<dbReference type="EMBL" id="SWMU01000001">
    <property type="protein sequence ID" value="TKS57699.1"/>
    <property type="molecule type" value="Genomic_DNA"/>
</dbReference>
<evidence type="ECO:0000259" key="7">
    <source>
        <dbReference type="Pfam" id="PF08281"/>
    </source>
</evidence>
<protein>
    <submittedName>
        <fullName evidence="8">RNA polymerase sigma factor</fullName>
    </submittedName>
</protein>
<dbReference type="InterPro" id="IPR036388">
    <property type="entry name" value="WH-like_DNA-bd_sf"/>
</dbReference>
<dbReference type="SUPFAM" id="SSF88659">
    <property type="entry name" value="Sigma3 and sigma4 domains of RNA polymerase sigma factors"/>
    <property type="match status" value="1"/>
</dbReference>
<dbReference type="InterPro" id="IPR007627">
    <property type="entry name" value="RNA_pol_sigma70_r2"/>
</dbReference>
<comment type="similarity">
    <text evidence="1">Belongs to the sigma-70 factor family. ECF subfamily.</text>
</comment>
<accession>A0A4U5TTJ1</accession>
<evidence type="ECO:0000313" key="8">
    <source>
        <dbReference type="EMBL" id="TKS57699.1"/>
    </source>
</evidence>
<feature type="domain" description="RNA polymerase sigma factor 70 region 4 type 2" evidence="7">
    <location>
        <begin position="117"/>
        <end position="168"/>
    </location>
</feature>
<proteinExistence type="inferred from homology"/>
<evidence type="ECO:0000256" key="5">
    <source>
        <dbReference type="ARBA" id="ARBA00023163"/>
    </source>
</evidence>
<dbReference type="Pfam" id="PF04542">
    <property type="entry name" value="Sigma70_r2"/>
    <property type="match status" value="1"/>
</dbReference>
<dbReference type="PANTHER" id="PTHR43133">
    <property type="entry name" value="RNA POLYMERASE ECF-TYPE SIGMA FACTO"/>
    <property type="match status" value="1"/>
</dbReference>
<dbReference type="AlphaFoldDB" id="A0A4U5TTJ1"/>
<dbReference type="Gene3D" id="1.10.10.10">
    <property type="entry name" value="Winged helix-like DNA-binding domain superfamily/Winged helix DNA-binding domain"/>
    <property type="match status" value="1"/>
</dbReference>
<comment type="caution">
    <text evidence="8">The sequence shown here is derived from an EMBL/GenBank/DDBJ whole genome shotgun (WGS) entry which is preliminary data.</text>
</comment>